<evidence type="ECO:0000256" key="1">
    <source>
        <dbReference type="SAM" id="Phobius"/>
    </source>
</evidence>
<dbReference type="AlphaFoldDB" id="A0A241RQA0"/>
<accession>A0A241RQA0</accession>
<evidence type="ECO:0000313" key="5">
    <source>
        <dbReference type="EMBL" id="RMW48926.1"/>
    </source>
</evidence>
<keyword evidence="1" id="KW-0472">Membrane</keyword>
<sequence length="171" mass="19803">MLAWIPFIIISLLFIVLLYACAKSAGSNLQRVKQLSLIGFLWVLTAFCYTPTSYNFGTQLVLHYIQWGPVKLNIIPFQQLSIEFWLNVLLTVPLGGLIAWNFMDLPWRRFIWLGFLTGLTLELGQFVLDWLVNIDRWVDIDDLITNWVGFIIGAIGYKIAKRLPGLQWLQR</sequence>
<evidence type="ECO:0000313" key="4">
    <source>
        <dbReference type="EMBL" id="MDT7037736.1"/>
    </source>
</evidence>
<proteinExistence type="predicted"/>
<evidence type="ECO:0000313" key="7">
    <source>
        <dbReference type="Proteomes" id="UP001267003"/>
    </source>
</evidence>
<feature type="transmembrane region" description="Helical" evidence="1">
    <location>
        <begin position="84"/>
        <end position="103"/>
    </location>
</feature>
<dbReference type="InterPro" id="IPR053150">
    <property type="entry name" value="Teicoplanin_resist-assoc"/>
</dbReference>
<keyword evidence="1" id="KW-1133">Transmembrane helix</keyword>
<dbReference type="Proteomes" id="UP001263852">
    <property type="component" value="Unassembled WGS sequence"/>
</dbReference>
<dbReference type="RefSeq" id="WP_088770549.1">
    <property type="nucleotide sequence ID" value="NZ_BOUG01000009.1"/>
</dbReference>
<dbReference type="KEGG" id="lpg:BB562_15155"/>
<evidence type="ECO:0000313" key="6">
    <source>
        <dbReference type="Proteomes" id="UP000276249"/>
    </source>
</evidence>
<dbReference type="EMBL" id="JAVLAQ010000001">
    <property type="protein sequence ID" value="MDT6989601.1"/>
    <property type="molecule type" value="Genomic_DNA"/>
</dbReference>
<feature type="transmembrane region" description="Helical" evidence="1">
    <location>
        <begin position="34"/>
        <end position="52"/>
    </location>
</feature>
<dbReference type="Proteomes" id="UP001267003">
    <property type="component" value="Unassembled WGS sequence"/>
</dbReference>
<comment type="caution">
    <text evidence="3">The sequence shown here is derived from an EMBL/GenBank/DDBJ whole genome shotgun (WGS) entry which is preliminary data.</text>
</comment>
<organism evidence="3 7">
    <name type="scientific">Lactiplantibacillus pentosus</name>
    <name type="common">Lactobacillus pentosus</name>
    <dbReference type="NCBI Taxonomy" id="1589"/>
    <lineage>
        <taxon>Bacteria</taxon>
        <taxon>Bacillati</taxon>
        <taxon>Bacillota</taxon>
        <taxon>Bacilli</taxon>
        <taxon>Lactobacillales</taxon>
        <taxon>Lactobacillaceae</taxon>
        <taxon>Lactiplantibacillus</taxon>
    </lineage>
</organism>
<feature type="transmembrane region" description="Helical" evidence="1">
    <location>
        <begin position="144"/>
        <end position="160"/>
    </location>
</feature>
<name>A0A241RQA0_LACPE</name>
<dbReference type="PANTHER" id="PTHR36834:SF2">
    <property type="entry name" value="MEMBRANE PROTEIN"/>
    <property type="match status" value="1"/>
</dbReference>
<dbReference type="EMBL" id="JAVLAO010000001">
    <property type="protein sequence ID" value="MDT7037736.1"/>
    <property type="molecule type" value="Genomic_DNA"/>
</dbReference>
<evidence type="ECO:0000313" key="3">
    <source>
        <dbReference type="EMBL" id="MDT6989601.1"/>
    </source>
</evidence>
<feature type="transmembrane region" description="Helical" evidence="1">
    <location>
        <begin position="110"/>
        <end position="132"/>
    </location>
</feature>
<feature type="domain" description="VanZ-like" evidence="2">
    <location>
        <begin position="40"/>
        <end position="160"/>
    </location>
</feature>
<dbReference type="EMBL" id="RDCJ01000070">
    <property type="protein sequence ID" value="RMW48926.1"/>
    <property type="molecule type" value="Genomic_DNA"/>
</dbReference>
<evidence type="ECO:0000259" key="2">
    <source>
        <dbReference type="Pfam" id="PF04892"/>
    </source>
</evidence>
<dbReference type="InterPro" id="IPR006976">
    <property type="entry name" value="VanZ-like"/>
</dbReference>
<reference evidence="5 6" key="1">
    <citation type="submission" date="2018-10" db="EMBL/GenBank/DDBJ databases">
        <title>Genome sequences of five Lactobacillus pentosus strains isolated from brines of traditionally fermented spanish-style green table olives and differences between them.</title>
        <authorList>
            <person name="Jimenez Diaz R."/>
        </authorList>
    </citation>
    <scope>NUCLEOTIDE SEQUENCE [LARGE SCALE GENOMIC DNA]</scope>
    <source>
        <strain evidence="5 6">IG10</strain>
    </source>
</reference>
<dbReference type="Proteomes" id="UP000276249">
    <property type="component" value="Unassembled WGS sequence"/>
</dbReference>
<feature type="transmembrane region" description="Helical" evidence="1">
    <location>
        <begin position="6"/>
        <end position="22"/>
    </location>
</feature>
<dbReference type="Pfam" id="PF04892">
    <property type="entry name" value="VanZ"/>
    <property type="match status" value="1"/>
</dbReference>
<gene>
    <name evidence="5" type="ORF">D6U18_07030</name>
    <name evidence="3" type="ORF">RI536_05735</name>
    <name evidence="4" type="ORF">RI555_01745</name>
</gene>
<dbReference type="PANTHER" id="PTHR36834">
    <property type="entry name" value="MEMBRANE PROTEIN-RELATED"/>
    <property type="match status" value="1"/>
</dbReference>
<protein>
    <submittedName>
        <fullName evidence="3">VanZ family protein</fullName>
    </submittedName>
</protein>
<keyword evidence="1" id="KW-0812">Transmembrane</keyword>
<reference evidence="3" key="2">
    <citation type="submission" date="2023-08" db="EMBL/GenBank/DDBJ databases">
        <authorList>
            <person name="Page C.A."/>
            <person name="Perez-Diaz I.M."/>
        </authorList>
    </citation>
    <scope>NUCLEOTIDE SEQUENCE</scope>
    <source>
        <strain evidence="4">1.8.9</strain>
        <strain evidence="3">7.8.46</strain>
    </source>
</reference>